<reference evidence="26" key="1">
    <citation type="journal article" date="2023" name="G3 (Bethesda)">
        <title>Whole genome assemblies of Zophobas morio and Tenebrio molitor.</title>
        <authorList>
            <person name="Kaur S."/>
            <person name="Stinson S.A."/>
            <person name="diCenzo G.C."/>
        </authorList>
    </citation>
    <scope>NUCLEOTIDE SEQUENCE</scope>
    <source>
        <strain evidence="26">QUZm001</strain>
    </source>
</reference>
<dbReference type="GO" id="GO:0005777">
    <property type="term" value="C:peroxisome"/>
    <property type="evidence" value="ECO:0007669"/>
    <property type="project" value="UniProtKB-SubCell"/>
</dbReference>
<comment type="catalytic activity">
    <reaction evidence="19">
        <text>hypoxanthine + NAD(+) + H2O = xanthine + NADH + H(+)</text>
        <dbReference type="Rhea" id="RHEA:24670"/>
        <dbReference type="ChEBI" id="CHEBI:15377"/>
        <dbReference type="ChEBI" id="CHEBI:15378"/>
        <dbReference type="ChEBI" id="CHEBI:17368"/>
        <dbReference type="ChEBI" id="CHEBI:17712"/>
        <dbReference type="ChEBI" id="CHEBI:57540"/>
        <dbReference type="ChEBI" id="CHEBI:57945"/>
        <dbReference type="EC" id="1.17.1.4"/>
    </reaction>
</comment>
<dbReference type="FunFam" id="3.30.365.10:FF:000001">
    <property type="entry name" value="Xanthine dehydrogenase oxidase"/>
    <property type="match status" value="1"/>
</dbReference>
<evidence type="ECO:0000313" key="26">
    <source>
        <dbReference type="EMBL" id="KAJ3642701.1"/>
    </source>
</evidence>
<evidence type="ECO:0000256" key="19">
    <source>
        <dbReference type="ARBA" id="ARBA00049517"/>
    </source>
</evidence>
<dbReference type="Gene3D" id="3.30.43.10">
    <property type="entry name" value="Uridine Diphospho-n-acetylenolpyruvylglucosamine Reductase, domain 2"/>
    <property type="match status" value="1"/>
</dbReference>
<evidence type="ECO:0000259" key="24">
    <source>
        <dbReference type="PROSITE" id="PS51085"/>
    </source>
</evidence>
<feature type="binding site" evidence="23">
    <location>
        <position position="76"/>
    </location>
    <ligand>
        <name>[2Fe-2S] cluster</name>
        <dbReference type="ChEBI" id="CHEBI:190135"/>
        <label>1</label>
    </ligand>
</feature>
<dbReference type="InterPro" id="IPR006058">
    <property type="entry name" value="2Fe2S_fd_BS"/>
</dbReference>
<evidence type="ECO:0000256" key="12">
    <source>
        <dbReference type="ARBA" id="ARBA00023002"/>
    </source>
</evidence>
<evidence type="ECO:0000256" key="11">
    <source>
        <dbReference type="ARBA" id="ARBA00022827"/>
    </source>
</evidence>
<dbReference type="InterPro" id="IPR002346">
    <property type="entry name" value="Mopterin_DH_FAD-bd"/>
</dbReference>
<dbReference type="PIRSF" id="PIRSF000127">
    <property type="entry name" value="Xanthine_DH"/>
    <property type="match status" value="1"/>
</dbReference>
<comment type="catalytic activity">
    <reaction evidence="18">
        <text>xanthine + NAD(+) + H2O = urate + NADH + H(+)</text>
        <dbReference type="Rhea" id="RHEA:16669"/>
        <dbReference type="ChEBI" id="CHEBI:15377"/>
        <dbReference type="ChEBI" id="CHEBI:15378"/>
        <dbReference type="ChEBI" id="CHEBI:17712"/>
        <dbReference type="ChEBI" id="CHEBI:17775"/>
        <dbReference type="ChEBI" id="CHEBI:57540"/>
        <dbReference type="ChEBI" id="CHEBI:57945"/>
        <dbReference type="EC" id="1.17.1.4"/>
    </reaction>
</comment>
<evidence type="ECO:0000256" key="16">
    <source>
        <dbReference type="ARBA" id="ARBA00023140"/>
    </source>
</evidence>
<evidence type="ECO:0000256" key="4">
    <source>
        <dbReference type="ARBA" id="ARBA00011738"/>
    </source>
</evidence>
<keyword evidence="13 23" id="KW-0408">Iron</keyword>
<dbReference type="Gene3D" id="1.10.150.120">
    <property type="entry name" value="[2Fe-2S]-binding domain"/>
    <property type="match status" value="1"/>
</dbReference>
<dbReference type="InterPro" id="IPR036856">
    <property type="entry name" value="Ald_Oxase/Xan_DH_a/b_sf"/>
</dbReference>
<evidence type="ECO:0000256" key="10">
    <source>
        <dbReference type="ARBA" id="ARBA00022723"/>
    </source>
</evidence>
<feature type="binding site" evidence="23">
    <location>
        <position position="54"/>
    </location>
    <ligand>
        <name>[2Fe-2S] cluster</name>
        <dbReference type="ChEBI" id="CHEBI:190135"/>
        <label>1</label>
    </ligand>
</feature>
<feature type="binding site" evidence="22">
    <location>
        <position position="932"/>
    </location>
    <ligand>
        <name>substrate</name>
    </ligand>
</feature>
<dbReference type="InterPro" id="IPR008274">
    <property type="entry name" value="AldOxase/xan_DH_MoCoBD1"/>
</dbReference>
<feature type="binding site" evidence="23">
    <location>
        <position position="1097"/>
    </location>
    <ligand>
        <name>Mo-molybdopterin</name>
        <dbReference type="ChEBI" id="CHEBI:71302"/>
    </ligand>
    <ligandPart>
        <name>Mo</name>
        <dbReference type="ChEBI" id="CHEBI:28685"/>
    </ligandPart>
</feature>
<evidence type="ECO:0000256" key="1">
    <source>
        <dbReference type="ARBA" id="ARBA00001974"/>
    </source>
</evidence>
<dbReference type="GO" id="GO:0051537">
    <property type="term" value="F:2 iron, 2 sulfur cluster binding"/>
    <property type="evidence" value="ECO:0007669"/>
    <property type="project" value="UniProtKB-KW"/>
</dbReference>
<feature type="binding site" evidence="22">
    <location>
        <position position="820"/>
    </location>
    <ligand>
        <name>substrate</name>
    </ligand>
</feature>
<feature type="binding site" evidence="23">
    <location>
        <position position="816"/>
    </location>
    <ligand>
        <name>Mo-molybdopterin</name>
        <dbReference type="ChEBI" id="CHEBI:71302"/>
    </ligand>
    <ligandPart>
        <name>Mo</name>
        <dbReference type="ChEBI" id="CHEBI:28685"/>
    </ligandPart>
</feature>
<gene>
    <name evidence="26" type="ORF">Zmor_025460</name>
</gene>
<feature type="binding site" evidence="22">
    <location>
        <position position="898"/>
    </location>
    <ligand>
        <name>substrate</name>
    </ligand>
</feature>
<dbReference type="FunFam" id="3.10.20.30:FF:000015">
    <property type="entry name" value="Aldehyde oxidase 1"/>
    <property type="match status" value="1"/>
</dbReference>
<dbReference type="InterPro" id="IPR046867">
    <property type="entry name" value="AldOxase/xan_DH_MoCoBD2"/>
</dbReference>
<comment type="function">
    <text evidence="20">Key enzyme in purine degradation. Catalyzes the oxidation of hypoxanthine to xanthine. Catalyzes the oxidation of xanthine to uric acid.</text>
</comment>
<keyword evidence="8" id="KW-0285">Flavoprotein</keyword>
<comment type="cofactor">
    <cofactor evidence="1 22">
        <name>FAD</name>
        <dbReference type="ChEBI" id="CHEBI:57692"/>
    </cofactor>
</comment>
<dbReference type="EC" id="1.17.1.4" evidence="5"/>
<keyword evidence="10 23" id="KW-0479">Metal-binding</keyword>
<dbReference type="InterPro" id="IPR005107">
    <property type="entry name" value="CO_DH_flav_C"/>
</dbReference>
<dbReference type="SMART" id="SM01092">
    <property type="entry name" value="CO_deh_flav_C"/>
    <property type="match status" value="1"/>
</dbReference>
<feature type="domain" description="FAD-binding PCMH-type" evidence="25">
    <location>
        <begin position="243"/>
        <end position="429"/>
    </location>
</feature>
<keyword evidence="15" id="KW-0520">NAD</keyword>
<feature type="binding site" evidence="23">
    <location>
        <position position="930"/>
    </location>
    <ligand>
        <name>Mo-molybdopterin</name>
        <dbReference type="ChEBI" id="CHEBI:71302"/>
    </ligand>
    <ligandPart>
        <name>Mo</name>
        <dbReference type="ChEBI" id="CHEBI:28685"/>
    </ligandPart>
</feature>
<dbReference type="GO" id="GO:0005506">
    <property type="term" value="F:iron ion binding"/>
    <property type="evidence" value="ECO:0007669"/>
    <property type="project" value="InterPro"/>
</dbReference>
<dbReference type="Gene3D" id="3.30.390.50">
    <property type="entry name" value="CO dehydrogenase flavoprotein, C-terminal domain"/>
    <property type="match status" value="1"/>
</dbReference>
<dbReference type="PROSITE" id="PS00197">
    <property type="entry name" value="2FE2S_FER_1"/>
    <property type="match status" value="1"/>
</dbReference>
<comment type="similarity">
    <text evidence="3">Belongs to the xanthine dehydrogenase family.</text>
</comment>
<evidence type="ECO:0000256" key="15">
    <source>
        <dbReference type="ARBA" id="ARBA00023027"/>
    </source>
</evidence>
<dbReference type="InterPro" id="IPR000674">
    <property type="entry name" value="Ald_Oxase/Xan_DH_a/b"/>
</dbReference>
<comment type="subcellular location">
    <subcellularLocation>
        <location evidence="2">Peroxisome</location>
    </subcellularLocation>
</comment>
<feature type="binding site" evidence="23">
    <location>
        <position position="51"/>
    </location>
    <ligand>
        <name>[2Fe-2S] cluster</name>
        <dbReference type="ChEBI" id="CHEBI:190135"/>
        <label>1</label>
    </ligand>
</feature>
<feature type="binding site" evidence="22">
    <location>
        <position position="1028"/>
    </location>
    <ligand>
        <name>substrate</name>
    </ligand>
</feature>
<proteinExistence type="inferred from homology"/>
<dbReference type="Pfam" id="PF01799">
    <property type="entry name" value="Fer2_2"/>
    <property type="match status" value="1"/>
</dbReference>
<evidence type="ECO:0000256" key="7">
    <source>
        <dbReference type="ARBA" id="ARBA00022505"/>
    </source>
</evidence>
<dbReference type="InterPro" id="IPR037165">
    <property type="entry name" value="AldOxase/xan_DH_Mopterin-bd_sf"/>
</dbReference>
<sequence length="1348" mass="149657">MAPQEDNVLVFFVNGKKVEDDQVDPEWTLLFYLRNKLRLCGTKLGCGEGGCGACTVMVSKYDRIKNKIIHLPVNACLAPVCSMHGLAITTIEGIGSTKTKLHPVQERIAKSHGSQCGFCTPGIVMSMYTLLRTSPKPTMKEMEVAFQGNLCRCTGYRPIIEGYKTFTEEWELLQNSNKLNGEQTNGCAMGDQCCKLQNGTGTTDPEEVLFKRSEFTPYDSSQEPIFPPELKISGQYDKQYLVIKGKTVTWYRPTSLEQLLELKKLFPGAKLVVGNTEVGVEVKFKHMVYPVIIQPVLIPEMVDITNTEKGVRVGASATLIDTENHLKNEIKQLPEEKTRIFKTVVEMLNWFAGKQIRSVGALGSNIMTGSPISDMLPILMANEVTLELQSRDNGKREVLLDGNFFTGYRKTIVKPEEILLAIYIPYTNSDRYCYAYKQARRREDDIAIVNAAINVTFEPKTDIISDINLAFGGMSYKTVTAPKTRSKLKGLPWNRTTLELAFTHLQEDLPLDPGAPGGMYVYRRSLTLSLFFRAFLAISQDLEKYIPHIKIDKRDLSGINGFHSKEYKSSQYFTVVPKTQEKTDALQRPVVHASAYKQATGEATYCDDIPFFENELYLAFVTSTKSHAKILSVDTTEALAVEGVHYYVSAKDIDPSCNNIGSIVHDEKVFYDDVVTSQGQIIGGIIAVDQMTAQKAARKVKVEYEDLQPVVVTIPDAIKHNSYLSSVPHKVIARGDIDKVFQTAPHVLEGECHMGGQEHFYLETQGVVVVPKKEDQEMDVYSSTQNPTEVAAMLGHVLGIQLNKIAVKVKRLGGGFGGKESKAMMIAVAAAAAAVKLNRPVRCMLDRDEDMVMTGGRHPFLSKYKVAFDDQGKILGALVKIYCNCGYSFDLSPGVLERAMAHAENSYNLPVARIEGYLCKTNLPSNTAFRGFGGPQGMYAAECMLQDISVFLNKDPVKLSELNLYKEGDSTHYNQKLINCTINKCWKECIESSRYYEKRKEVDKFNKQNRYKKRGLSVIPTKYGISFTVLHLNQAGALILVYTDGSVLLHHGGIEMGQGLYTKMLQVASRSLEIPIEKIHTVETATNTVPNTSPTAASSGSDLNGMAVMQACNIIKERLKPYKEANPKGKWEDWVKKAYFDRVSLSATGYYRTPDIGYNWETGDGNMFNYFTYGVACCEVEIDTLTGDHEVHSVEIVMDLGESLNPAIDIGQIEGAFMQGYGLYVLEELVYSPSGTNYTRGPGTYKLPGFGDIPGEFNVSLLKGVSNPRAVYSSKAVGEPPLFLGSTVLFAIKDAIKAARVENGFDPNDFQLVSPATSARIRVACQDNITAKFKEPEPGTYSPWNVLV</sequence>
<dbReference type="InterPro" id="IPR036884">
    <property type="entry name" value="2Fe-2S-bd_dom_sf"/>
</dbReference>
<dbReference type="FunFam" id="3.30.43.10:FF:000001">
    <property type="entry name" value="Xanthine dehydrogenase/oxidase"/>
    <property type="match status" value="1"/>
</dbReference>
<dbReference type="Pfam" id="PF00941">
    <property type="entry name" value="FAD_binding_5"/>
    <property type="match status" value="1"/>
</dbReference>
<keyword evidence="14 23" id="KW-0411">Iron-sulfur</keyword>
<dbReference type="InterPro" id="IPR016208">
    <property type="entry name" value="Ald_Oxase/xanthine_DH-like"/>
</dbReference>
<dbReference type="FunFam" id="3.30.365.10:FF:000003">
    <property type="entry name" value="Aldehyde oxidase 1"/>
    <property type="match status" value="1"/>
</dbReference>
<dbReference type="PROSITE" id="PS51085">
    <property type="entry name" value="2FE2S_FER_2"/>
    <property type="match status" value="1"/>
</dbReference>
<dbReference type="Gene3D" id="3.30.365.10">
    <property type="entry name" value="Aldehyde oxidase/xanthine dehydrogenase, molybdopterin binding domain"/>
    <property type="match status" value="4"/>
</dbReference>
<keyword evidence="12" id="KW-0560">Oxidoreductase</keyword>
<evidence type="ECO:0000256" key="6">
    <source>
        <dbReference type="ARBA" id="ARBA00019394"/>
    </source>
</evidence>
<comment type="caution">
    <text evidence="26">The sequence shown here is derived from an EMBL/GenBank/DDBJ whole genome shotgun (WGS) entry which is preliminary data.</text>
</comment>
<feature type="active site" description="Proton acceptor" evidence="21">
    <location>
        <position position="1279"/>
    </location>
</feature>
<dbReference type="InterPro" id="IPR036318">
    <property type="entry name" value="FAD-bd_PCMH-like_sf"/>
</dbReference>
<feature type="binding site" evidence="23">
    <location>
        <position position="46"/>
    </location>
    <ligand>
        <name>[2Fe-2S] cluster</name>
        <dbReference type="ChEBI" id="CHEBI:190135"/>
        <label>1</label>
    </ligand>
</feature>
<dbReference type="SUPFAM" id="SSF54665">
    <property type="entry name" value="CO dehydrogenase molybdoprotein N-domain-like"/>
    <property type="match status" value="1"/>
</dbReference>
<feature type="binding site" evidence="22">
    <location>
        <position position="351"/>
    </location>
    <ligand>
        <name>FAD</name>
        <dbReference type="ChEBI" id="CHEBI:57692"/>
    </ligand>
</feature>
<dbReference type="Pfam" id="PF20256">
    <property type="entry name" value="MoCoBD_2"/>
    <property type="match status" value="1"/>
</dbReference>
<evidence type="ECO:0000256" key="3">
    <source>
        <dbReference type="ARBA" id="ARBA00006849"/>
    </source>
</evidence>
<feature type="binding site" evidence="22">
    <location>
        <position position="374"/>
    </location>
    <ligand>
        <name>FAD</name>
        <dbReference type="ChEBI" id="CHEBI:57692"/>
    </ligand>
</feature>
<evidence type="ECO:0000256" key="21">
    <source>
        <dbReference type="PIRSR" id="PIRSR000127-1"/>
    </source>
</evidence>
<evidence type="ECO:0000256" key="18">
    <source>
        <dbReference type="ARBA" id="ARBA00049017"/>
    </source>
</evidence>
<feature type="binding site" evidence="23">
    <location>
        <position position="119"/>
    </location>
    <ligand>
        <name>[2Fe-2S] cluster</name>
        <dbReference type="ChEBI" id="CHEBI:190135"/>
        <label>2</label>
    </ligand>
</feature>
<dbReference type="InterPro" id="IPR016166">
    <property type="entry name" value="FAD-bd_PCMH"/>
</dbReference>
<name>A0AA38HTB5_9CUCU</name>
<keyword evidence="7 23" id="KW-0500">Molybdenum</keyword>
<feature type="binding site" evidence="22">
    <location>
        <begin position="271"/>
        <end position="278"/>
    </location>
    <ligand>
        <name>FAD</name>
        <dbReference type="ChEBI" id="CHEBI:57692"/>
    </ligand>
</feature>
<evidence type="ECO:0000256" key="22">
    <source>
        <dbReference type="PIRSR" id="PIRSR000127-2"/>
    </source>
</evidence>
<dbReference type="SUPFAM" id="SSF54292">
    <property type="entry name" value="2Fe-2S ferredoxin-like"/>
    <property type="match status" value="1"/>
</dbReference>
<feature type="binding site" evidence="22">
    <location>
        <position position="419"/>
    </location>
    <ligand>
        <name>FAD</name>
        <dbReference type="ChEBI" id="CHEBI:57692"/>
    </ligand>
</feature>
<protein>
    <recommendedName>
        <fullName evidence="6">Xanthine dehydrogenase</fullName>
        <ecNumber evidence="5">1.17.1.4</ecNumber>
    </recommendedName>
</protein>
<feature type="binding site" evidence="23">
    <location>
        <position position="151"/>
    </location>
    <ligand>
        <name>[2Fe-2S] cluster</name>
        <dbReference type="ChEBI" id="CHEBI:190135"/>
        <label>2</label>
    </ligand>
</feature>
<comment type="cofactor">
    <cofactor evidence="17">
        <name>[2Fe-2S] cluster</name>
        <dbReference type="ChEBI" id="CHEBI:190135"/>
    </cofactor>
</comment>
<dbReference type="FunFam" id="3.30.465.10:FF:000004">
    <property type="entry name" value="Xanthine dehydrogenase/oxidase"/>
    <property type="match status" value="1"/>
</dbReference>
<dbReference type="InterPro" id="IPR014307">
    <property type="entry name" value="Xanthine_DH_ssu"/>
</dbReference>
<dbReference type="SMART" id="SM01008">
    <property type="entry name" value="Ald_Xan_dh_C"/>
    <property type="match status" value="1"/>
</dbReference>
<evidence type="ECO:0000256" key="5">
    <source>
        <dbReference type="ARBA" id="ARBA00013123"/>
    </source>
</evidence>
<dbReference type="Pfam" id="PF00111">
    <property type="entry name" value="Fer2"/>
    <property type="match status" value="1"/>
</dbReference>
<dbReference type="Gene3D" id="3.90.1170.50">
    <property type="entry name" value="Aldehyde oxidase/xanthine dehydrogenase, a/b hammerhead"/>
    <property type="match status" value="1"/>
</dbReference>
<comment type="cofactor">
    <cofactor evidence="23">
        <name>[2Fe-2S] cluster</name>
        <dbReference type="ChEBI" id="CHEBI:190135"/>
    </cofactor>
    <text evidence="23">Binds 2 [2Fe-2S] clusters.</text>
</comment>
<feature type="binding site" evidence="23">
    <location>
        <position position="116"/>
    </location>
    <ligand>
        <name>[2Fe-2S] cluster</name>
        <dbReference type="ChEBI" id="CHEBI:190135"/>
        <label>2</label>
    </ligand>
</feature>
<dbReference type="PROSITE" id="PS51387">
    <property type="entry name" value="FAD_PCMH"/>
    <property type="match status" value="1"/>
</dbReference>
<dbReference type="EMBL" id="JALNTZ010000008">
    <property type="protein sequence ID" value="KAJ3642701.1"/>
    <property type="molecule type" value="Genomic_DNA"/>
</dbReference>
<dbReference type="InterPro" id="IPR012675">
    <property type="entry name" value="Beta-grasp_dom_sf"/>
</dbReference>
<accession>A0AA38HTB5</accession>
<keyword evidence="9 23" id="KW-0001">2Fe-2S</keyword>
<dbReference type="Proteomes" id="UP001168821">
    <property type="component" value="Unassembled WGS sequence"/>
</dbReference>
<dbReference type="InterPro" id="IPR001041">
    <property type="entry name" value="2Fe-2S_ferredoxin-type"/>
</dbReference>
<dbReference type="Gene3D" id="3.10.20.30">
    <property type="match status" value="1"/>
</dbReference>
<dbReference type="NCBIfam" id="TIGR02963">
    <property type="entry name" value="xanthine_xdhA"/>
    <property type="match status" value="1"/>
</dbReference>
<dbReference type="InterPro" id="IPR016167">
    <property type="entry name" value="FAD-bd_PCMH_sub1"/>
</dbReference>
<dbReference type="InterPro" id="IPR036683">
    <property type="entry name" value="CO_DH_flav_C_dom_sf"/>
</dbReference>
<evidence type="ECO:0000256" key="8">
    <source>
        <dbReference type="ARBA" id="ARBA00022630"/>
    </source>
</evidence>
<evidence type="ECO:0000256" key="17">
    <source>
        <dbReference type="ARBA" id="ARBA00034078"/>
    </source>
</evidence>
<feature type="binding site" evidence="22">
    <location>
        <position position="437"/>
    </location>
    <ligand>
        <name>FAD</name>
        <dbReference type="ChEBI" id="CHEBI:57692"/>
    </ligand>
</feature>
<keyword evidence="11 22" id="KW-0274">FAD</keyword>
<dbReference type="InterPro" id="IPR002888">
    <property type="entry name" value="2Fe-2S-bd"/>
</dbReference>
<dbReference type="SUPFAM" id="SSF47741">
    <property type="entry name" value="CO dehydrogenase ISP C-domain like"/>
    <property type="match status" value="1"/>
</dbReference>
<dbReference type="FunFam" id="3.90.1170.50:FF:000001">
    <property type="entry name" value="Aldehyde oxidase 1"/>
    <property type="match status" value="1"/>
</dbReference>
<dbReference type="GO" id="GO:0004854">
    <property type="term" value="F:xanthine dehydrogenase activity"/>
    <property type="evidence" value="ECO:0007669"/>
    <property type="project" value="UniProtKB-EC"/>
</dbReference>
<dbReference type="PANTHER" id="PTHR45444">
    <property type="entry name" value="XANTHINE DEHYDROGENASE"/>
    <property type="match status" value="1"/>
</dbReference>
<evidence type="ECO:0000256" key="23">
    <source>
        <dbReference type="PIRSR" id="PIRSR000127-3"/>
    </source>
</evidence>
<evidence type="ECO:0000259" key="25">
    <source>
        <dbReference type="PROSITE" id="PS51387"/>
    </source>
</evidence>
<dbReference type="Pfam" id="PF03450">
    <property type="entry name" value="CO_deh_flav_C"/>
    <property type="match status" value="1"/>
</dbReference>
<evidence type="ECO:0000256" key="2">
    <source>
        <dbReference type="ARBA" id="ARBA00004275"/>
    </source>
</evidence>
<evidence type="ECO:0000256" key="14">
    <source>
        <dbReference type="ARBA" id="ARBA00023014"/>
    </source>
</evidence>
<comment type="subunit">
    <text evidence="4">Homodimer.</text>
</comment>
<feature type="binding site" evidence="23">
    <location>
        <position position="153"/>
    </location>
    <ligand>
        <name>[2Fe-2S] cluster</name>
        <dbReference type="ChEBI" id="CHEBI:190135"/>
        <label>2</label>
    </ligand>
</feature>
<dbReference type="Pfam" id="PF01315">
    <property type="entry name" value="Ald_Xan_dh_C"/>
    <property type="match status" value="1"/>
</dbReference>
<keyword evidence="16" id="KW-0576">Peroxisome</keyword>
<organism evidence="26 27">
    <name type="scientific">Zophobas morio</name>
    <dbReference type="NCBI Taxonomy" id="2755281"/>
    <lineage>
        <taxon>Eukaryota</taxon>
        <taxon>Metazoa</taxon>
        <taxon>Ecdysozoa</taxon>
        <taxon>Arthropoda</taxon>
        <taxon>Hexapoda</taxon>
        <taxon>Insecta</taxon>
        <taxon>Pterygota</taxon>
        <taxon>Neoptera</taxon>
        <taxon>Endopterygota</taxon>
        <taxon>Coleoptera</taxon>
        <taxon>Polyphaga</taxon>
        <taxon>Cucujiformia</taxon>
        <taxon>Tenebrionidae</taxon>
        <taxon>Zophobas</taxon>
    </lineage>
</organism>
<dbReference type="SUPFAM" id="SSF56176">
    <property type="entry name" value="FAD-binding/transporter-associated domain-like"/>
    <property type="match status" value="1"/>
</dbReference>
<evidence type="ECO:0000256" key="13">
    <source>
        <dbReference type="ARBA" id="ARBA00023004"/>
    </source>
</evidence>
<dbReference type="PANTHER" id="PTHR45444:SF3">
    <property type="entry name" value="XANTHINE DEHYDROGENASE"/>
    <property type="match status" value="1"/>
</dbReference>
<dbReference type="InterPro" id="IPR036010">
    <property type="entry name" value="2Fe-2S_ferredoxin-like_sf"/>
</dbReference>
<dbReference type="SUPFAM" id="SSF56003">
    <property type="entry name" value="Molybdenum cofactor-binding domain"/>
    <property type="match status" value="1"/>
</dbReference>
<dbReference type="SUPFAM" id="SSF55447">
    <property type="entry name" value="CO dehydrogenase flavoprotein C-terminal domain-like"/>
    <property type="match status" value="1"/>
</dbReference>
<keyword evidence="27" id="KW-1185">Reference proteome</keyword>
<dbReference type="InterPro" id="IPR016169">
    <property type="entry name" value="FAD-bd_PCMH_sub2"/>
</dbReference>
<dbReference type="Pfam" id="PF02738">
    <property type="entry name" value="MoCoBD_1"/>
    <property type="match status" value="1"/>
</dbReference>
<dbReference type="FunFam" id="3.30.365.10:FF:000004">
    <property type="entry name" value="Xanthine dehydrogenase oxidase"/>
    <property type="match status" value="1"/>
</dbReference>
<evidence type="ECO:0000256" key="20">
    <source>
        <dbReference type="ARBA" id="ARBA00053333"/>
    </source>
</evidence>
<dbReference type="Gene3D" id="3.30.465.10">
    <property type="match status" value="1"/>
</dbReference>
<dbReference type="GO" id="GO:0071949">
    <property type="term" value="F:FAD binding"/>
    <property type="evidence" value="ECO:0007669"/>
    <property type="project" value="InterPro"/>
</dbReference>
<feature type="binding site" evidence="23">
    <location>
        <position position="785"/>
    </location>
    <ligand>
        <name>Mo-molybdopterin</name>
        <dbReference type="ChEBI" id="CHEBI:71302"/>
    </ligand>
    <ligandPart>
        <name>Mo</name>
        <dbReference type="ChEBI" id="CHEBI:28685"/>
    </ligandPart>
</feature>
<dbReference type="FunFam" id="1.10.150.120:FF:000001">
    <property type="entry name" value="Aldehyde oxidase 1"/>
    <property type="match status" value="1"/>
</dbReference>
<evidence type="ECO:0000256" key="9">
    <source>
        <dbReference type="ARBA" id="ARBA00022714"/>
    </source>
</evidence>
<comment type="cofactor">
    <cofactor evidence="23">
        <name>Mo-molybdopterin</name>
        <dbReference type="ChEBI" id="CHEBI:71302"/>
    </cofactor>
    <text evidence="23">Binds 1 Mo-molybdopterin (Mo-MPT) cofactor per subunit.</text>
</comment>
<feature type="domain" description="2Fe-2S ferredoxin-type" evidence="24">
    <location>
        <begin position="7"/>
        <end position="94"/>
    </location>
</feature>
<evidence type="ECO:0000313" key="27">
    <source>
        <dbReference type="Proteomes" id="UP001168821"/>
    </source>
</evidence>